<evidence type="ECO:0000313" key="3">
    <source>
        <dbReference type="Proteomes" id="UP001589887"/>
    </source>
</evidence>
<organism evidence="2 3">
    <name type="scientific">Streptomyces noboritoensis</name>
    <dbReference type="NCBI Taxonomy" id="67337"/>
    <lineage>
        <taxon>Bacteria</taxon>
        <taxon>Bacillati</taxon>
        <taxon>Actinomycetota</taxon>
        <taxon>Actinomycetes</taxon>
        <taxon>Kitasatosporales</taxon>
        <taxon>Streptomycetaceae</taxon>
        <taxon>Streptomyces</taxon>
    </lineage>
</organism>
<proteinExistence type="predicted"/>
<dbReference type="RefSeq" id="WP_394317704.1">
    <property type="nucleotide sequence ID" value="NZ_JBHMQV010000009.1"/>
</dbReference>
<gene>
    <name evidence="2" type="ORF">ACFH04_09190</name>
</gene>
<evidence type="ECO:0000256" key="1">
    <source>
        <dbReference type="SAM" id="MobiDB-lite"/>
    </source>
</evidence>
<reference evidence="2 3" key="1">
    <citation type="submission" date="2024-09" db="EMBL/GenBank/DDBJ databases">
        <authorList>
            <person name="Sun Q."/>
            <person name="Mori K."/>
        </authorList>
    </citation>
    <scope>NUCLEOTIDE SEQUENCE [LARGE SCALE GENOMIC DNA]</scope>
    <source>
        <strain evidence="2 3">JCM 4557</strain>
    </source>
</reference>
<feature type="compositionally biased region" description="Gly residues" evidence="1">
    <location>
        <begin position="322"/>
        <end position="353"/>
    </location>
</feature>
<feature type="region of interest" description="Disordered" evidence="1">
    <location>
        <begin position="282"/>
        <end position="353"/>
    </location>
</feature>
<protein>
    <submittedName>
        <fullName evidence="2">Uncharacterized protein</fullName>
    </submittedName>
</protein>
<keyword evidence="3" id="KW-1185">Reference proteome</keyword>
<dbReference type="Proteomes" id="UP001589887">
    <property type="component" value="Unassembled WGS sequence"/>
</dbReference>
<accession>A0ABV6TDK1</accession>
<sequence>MNQALYTERSWNPLARTVELTEEGLRRGGKVTPLSELNLSAMAEAFQRGHWLGGGGTERPLDRLTAGSGVIPVTRVTGTTTPVKVREAAEFAQQLGELAIRHCGGSAQLNTLAERARAEGVPLWMARRYAHGPAGQVCVAVDRRLVRVDVWGPGAPPVRIRAPHGFLSSTGDQAQGLRMTVGDVPAALVLKKKLRKSKSYAQARLPQGLWELRRADRTSSWLLRDEQRVALIQRPPRRPDLAPGTVLLPLAPVHYESPDPLDAVMAQAFAVTFGLGDTTGTARFRLQPPQTSAGEPTAADDSWDRPWFSNLGSGGDDNEPGGSDGWGSDGGDGGDGGGDSGGGDGGGGDGGGD</sequence>
<name>A0ABV6TDK1_9ACTN</name>
<comment type="caution">
    <text evidence="2">The sequence shown here is derived from an EMBL/GenBank/DDBJ whole genome shotgun (WGS) entry which is preliminary data.</text>
</comment>
<evidence type="ECO:0000313" key="2">
    <source>
        <dbReference type="EMBL" id="MFC0843887.1"/>
    </source>
</evidence>
<dbReference type="EMBL" id="JBHMQV010000009">
    <property type="protein sequence ID" value="MFC0843887.1"/>
    <property type="molecule type" value="Genomic_DNA"/>
</dbReference>